<organism evidence="2 3">
    <name type="scientific">Patella caerulea</name>
    <name type="common">Rayed Mediterranean limpet</name>
    <dbReference type="NCBI Taxonomy" id="87958"/>
    <lineage>
        <taxon>Eukaryota</taxon>
        <taxon>Metazoa</taxon>
        <taxon>Spiralia</taxon>
        <taxon>Lophotrochozoa</taxon>
        <taxon>Mollusca</taxon>
        <taxon>Gastropoda</taxon>
        <taxon>Patellogastropoda</taxon>
        <taxon>Patelloidea</taxon>
        <taxon>Patellidae</taxon>
        <taxon>Patella</taxon>
    </lineage>
</organism>
<evidence type="ECO:0000313" key="2">
    <source>
        <dbReference type="EMBL" id="KAK6181084.1"/>
    </source>
</evidence>
<name>A0AAN8JVK6_PATCE</name>
<accession>A0AAN8JVK6</accession>
<evidence type="ECO:0000259" key="1">
    <source>
        <dbReference type="Pfam" id="PF24066"/>
    </source>
</evidence>
<gene>
    <name evidence="2" type="ORF">SNE40_009017</name>
</gene>
<protein>
    <recommendedName>
        <fullName evidence="1">Histidine N-acetyltransferase C-terminal domain-containing protein</fullName>
    </recommendedName>
</protein>
<keyword evidence="3" id="KW-1185">Reference proteome</keyword>
<dbReference type="Proteomes" id="UP001347796">
    <property type="component" value="Unassembled WGS sequence"/>
</dbReference>
<dbReference type="InterPro" id="IPR056483">
    <property type="entry name" value="Hisat_C"/>
</dbReference>
<reference evidence="2 3" key="1">
    <citation type="submission" date="2024-01" db="EMBL/GenBank/DDBJ databases">
        <title>The genome of the rayed Mediterranean limpet Patella caerulea (Linnaeus, 1758).</title>
        <authorList>
            <person name="Anh-Thu Weber A."/>
            <person name="Halstead-Nussloch G."/>
        </authorList>
    </citation>
    <scope>NUCLEOTIDE SEQUENCE [LARGE SCALE GENOMIC DNA]</scope>
    <source>
        <strain evidence="2">AATW-2023a</strain>
        <tissue evidence="2">Whole specimen</tissue>
    </source>
</reference>
<sequence length="227" mass="26052">MLKNVDDSYKDVKSVKYKTMTSDNVNMQMNGERIKRQFTQILERQVYLAINGEVADFKPNNTESDKIKVQELTSEDLKDIFQSKDTCSRLFPGERILPGWHPYRLLSENIPQMMDEFTFWGTKSSNLSTYTTLTVTENYSLGKMSVYKIICVYGSDGIDIRVHVLKHIHNVNILLKSGAYTSIMIDVSHPLNCQGTGTFLSVFEKCGLKINEDLVVNKMVLLEREMK</sequence>
<dbReference type="AlphaFoldDB" id="A0AAN8JVK6"/>
<dbReference type="EMBL" id="JAZGQO010000007">
    <property type="protein sequence ID" value="KAK6181084.1"/>
    <property type="molecule type" value="Genomic_DNA"/>
</dbReference>
<feature type="domain" description="Histidine N-acetyltransferase C-terminal" evidence="1">
    <location>
        <begin position="72"/>
        <end position="171"/>
    </location>
</feature>
<comment type="caution">
    <text evidence="2">The sequence shown here is derived from an EMBL/GenBank/DDBJ whole genome shotgun (WGS) entry which is preliminary data.</text>
</comment>
<proteinExistence type="predicted"/>
<dbReference type="PANTHER" id="PTHR47403:SF6">
    <property type="entry name" value="N-ACETYLTRANSFERASE DOMAIN-CONTAINING PROTEIN"/>
    <property type="match status" value="1"/>
</dbReference>
<dbReference type="PANTHER" id="PTHR47403">
    <property type="entry name" value="LOC100145250 PROTEIN"/>
    <property type="match status" value="1"/>
</dbReference>
<evidence type="ECO:0000313" key="3">
    <source>
        <dbReference type="Proteomes" id="UP001347796"/>
    </source>
</evidence>
<dbReference type="Pfam" id="PF24066">
    <property type="entry name" value="Hisat_C"/>
    <property type="match status" value="1"/>
</dbReference>